<dbReference type="PROSITE" id="PS50076">
    <property type="entry name" value="DNAJ_2"/>
    <property type="match status" value="1"/>
</dbReference>
<evidence type="ECO:0000259" key="3">
    <source>
        <dbReference type="PROSITE" id="PS50076"/>
    </source>
</evidence>
<dbReference type="InterPro" id="IPR002939">
    <property type="entry name" value="DnaJ_C"/>
</dbReference>
<dbReference type="Proteomes" id="UP001165090">
    <property type="component" value="Unassembled WGS sequence"/>
</dbReference>
<keyword evidence="5" id="KW-1185">Reference proteome</keyword>
<dbReference type="InterPro" id="IPR001623">
    <property type="entry name" value="DnaJ_domain"/>
</dbReference>
<evidence type="ECO:0000256" key="2">
    <source>
        <dbReference type="SAM" id="MobiDB-lite"/>
    </source>
</evidence>
<dbReference type="Gene3D" id="1.10.287.110">
    <property type="entry name" value="DnaJ domain"/>
    <property type="match status" value="1"/>
</dbReference>
<dbReference type="Pfam" id="PF00226">
    <property type="entry name" value="DnaJ"/>
    <property type="match status" value="1"/>
</dbReference>
<dbReference type="CDD" id="cd06257">
    <property type="entry name" value="DnaJ"/>
    <property type="match status" value="1"/>
</dbReference>
<dbReference type="InterPro" id="IPR008971">
    <property type="entry name" value="HSP40/DnaJ_pept-bd"/>
</dbReference>
<dbReference type="PRINTS" id="PR00625">
    <property type="entry name" value="JDOMAIN"/>
</dbReference>
<name>A0ABQ5SEY7_9CHLO</name>
<dbReference type="SUPFAM" id="SSF46565">
    <property type="entry name" value="Chaperone J-domain"/>
    <property type="match status" value="1"/>
</dbReference>
<dbReference type="SUPFAM" id="SSF49493">
    <property type="entry name" value="HSP40/DnaJ peptide-binding domain"/>
    <property type="match status" value="2"/>
</dbReference>
<feature type="compositionally biased region" description="Low complexity" evidence="2">
    <location>
        <begin position="230"/>
        <end position="243"/>
    </location>
</feature>
<dbReference type="EMBL" id="BSDZ01000079">
    <property type="protein sequence ID" value="GLI68461.1"/>
    <property type="molecule type" value="Genomic_DNA"/>
</dbReference>
<feature type="non-terminal residue" evidence="4">
    <location>
        <position position="502"/>
    </location>
</feature>
<evidence type="ECO:0000313" key="4">
    <source>
        <dbReference type="EMBL" id="GLI68461.1"/>
    </source>
</evidence>
<protein>
    <recommendedName>
        <fullName evidence="3">J domain-containing protein</fullName>
    </recommendedName>
</protein>
<reference evidence="4 5" key="1">
    <citation type="journal article" date="2023" name="IScience">
        <title>Expanded male sex-determining region conserved during the evolution of homothallism in the green alga Volvox.</title>
        <authorList>
            <person name="Yamamoto K."/>
            <person name="Matsuzaki R."/>
            <person name="Mahakham W."/>
            <person name="Heman W."/>
            <person name="Sekimoto H."/>
            <person name="Kawachi M."/>
            <person name="Minakuchi Y."/>
            <person name="Toyoda A."/>
            <person name="Nozaki H."/>
        </authorList>
    </citation>
    <scope>NUCLEOTIDE SEQUENCE [LARGE SCALE GENOMIC DNA]</scope>
    <source>
        <strain evidence="4 5">NIES-4468</strain>
    </source>
</reference>
<dbReference type="PANTHER" id="PTHR24078:SF519">
    <property type="entry name" value="DNAJ HOMOLOG SUBFAMILY B MEMBER 13"/>
    <property type="match status" value="1"/>
</dbReference>
<sequence length="502" mass="52719">MSGVNYYQLLGIHATATEGEIRRAYLRLSLLYHPDKRRIPDADADERYRSIQEAYETLTCPEKRCLYDFVGSFAALADLTSSPPVAMPIHASRHRRRGSAVPAADVSMGIWCRGSSGEALRSGGTSSSLASATRMSPCHSFSDETGRLSSSLGAPTGSSSSASGCLSATCNEPGGGGSIGIDGGGSPRGLPSLELIPPTQLDPNAPPPSSPPAATGGRSRGADFGGSGVGSSCSSLTSPGTLLGKRRVPGADGTQLQDLPPPAPWLAPDSHLPPSPPPVPQSHPIFSILSQSQPQPLVPPQPQLQPLAADPWVGSDICGSPSGRRVRSADVHHRLLLTLEEMYSGCVKQLRLARKVFRPAACMKLSAAAQQLPDQEDSAVPGGQQQQQLLLPRDGDLAGSSNNSSSVSQCAEELFRVVVQPGWREGTKVTFQGKGNELPCGSRGDMILVVVQATHGRYERRGNDLHIRVVVPLVDALTGGDTSITTLDGRTLVLKRGSACLQ</sequence>
<proteinExistence type="predicted"/>
<evidence type="ECO:0000313" key="5">
    <source>
        <dbReference type="Proteomes" id="UP001165090"/>
    </source>
</evidence>
<dbReference type="Gene3D" id="2.60.260.20">
    <property type="entry name" value="Urease metallochaperone UreE, N-terminal domain"/>
    <property type="match status" value="2"/>
</dbReference>
<feature type="compositionally biased region" description="Low complexity" evidence="2">
    <location>
        <begin position="120"/>
        <end position="134"/>
    </location>
</feature>
<feature type="region of interest" description="Disordered" evidence="2">
    <location>
        <begin position="117"/>
        <end position="285"/>
    </location>
</feature>
<keyword evidence="1" id="KW-0143">Chaperone</keyword>
<dbReference type="InterPro" id="IPR051339">
    <property type="entry name" value="DnaJ_subfamily_B"/>
</dbReference>
<evidence type="ECO:0000256" key="1">
    <source>
        <dbReference type="ARBA" id="ARBA00023186"/>
    </source>
</evidence>
<dbReference type="Pfam" id="PF01556">
    <property type="entry name" value="DnaJ_C"/>
    <property type="match status" value="1"/>
</dbReference>
<dbReference type="CDD" id="cd10747">
    <property type="entry name" value="DnaJ_C"/>
    <property type="match status" value="1"/>
</dbReference>
<feature type="domain" description="J" evidence="3">
    <location>
        <begin position="5"/>
        <end position="71"/>
    </location>
</feature>
<dbReference type="PANTHER" id="PTHR24078">
    <property type="entry name" value="DNAJ HOMOLOG SUBFAMILY C MEMBER"/>
    <property type="match status" value="1"/>
</dbReference>
<gene>
    <name evidence="4" type="ORF">VaNZ11_012885</name>
</gene>
<organism evidence="4 5">
    <name type="scientific">Volvox africanus</name>
    <dbReference type="NCBI Taxonomy" id="51714"/>
    <lineage>
        <taxon>Eukaryota</taxon>
        <taxon>Viridiplantae</taxon>
        <taxon>Chlorophyta</taxon>
        <taxon>core chlorophytes</taxon>
        <taxon>Chlorophyceae</taxon>
        <taxon>CS clade</taxon>
        <taxon>Chlamydomonadales</taxon>
        <taxon>Volvocaceae</taxon>
        <taxon>Volvox</taxon>
    </lineage>
</organism>
<comment type="caution">
    <text evidence="4">The sequence shown here is derived from an EMBL/GenBank/DDBJ whole genome shotgun (WGS) entry which is preliminary data.</text>
</comment>
<feature type="compositionally biased region" description="Gly residues" evidence="2">
    <location>
        <begin position="173"/>
        <end position="187"/>
    </location>
</feature>
<feature type="compositionally biased region" description="Low complexity" evidence="2">
    <location>
        <begin position="148"/>
        <end position="170"/>
    </location>
</feature>
<accession>A0ABQ5SEY7</accession>
<dbReference type="SMART" id="SM00271">
    <property type="entry name" value="DnaJ"/>
    <property type="match status" value="1"/>
</dbReference>
<feature type="compositionally biased region" description="Pro residues" evidence="2">
    <location>
        <begin position="259"/>
        <end position="281"/>
    </location>
</feature>
<dbReference type="InterPro" id="IPR036869">
    <property type="entry name" value="J_dom_sf"/>
</dbReference>